<evidence type="ECO:0008006" key="4">
    <source>
        <dbReference type="Google" id="ProtNLM"/>
    </source>
</evidence>
<evidence type="ECO:0000313" key="2">
    <source>
        <dbReference type="EMBL" id="CAH3169384.1"/>
    </source>
</evidence>
<gene>
    <name evidence="2" type="ORF">PEVE_00006864</name>
</gene>
<keyword evidence="1" id="KW-1133">Transmembrane helix</keyword>
<proteinExistence type="predicted"/>
<dbReference type="Proteomes" id="UP001159427">
    <property type="component" value="Unassembled WGS sequence"/>
</dbReference>
<protein>
    <recommendedName>
        <fullName evidence="4">MARVEL domain-containing protein</fullName>
    </recommendedName>
</protein>
<evidence type="ECO:0000313" key="3">
    <source>
        <dbReference type="Proteomes" id="UP001159427"/>
    </source>
</evidence>
<keyword evidence="1" id="KW-0812">Transmembrane</keyword>
<keyword evidence="1" id="KW-0472">Membrane</keyword>
<keyword evidence="3" id="KW-1185">Reference proteome</keyword>
<comment type="caution">
    <text evidence="2">The sequence shown here is derived from an EMBL/GenBank/DDBJ whole genome shotgun (WGS) entry which is preliminary data.</text>
</comment>
<reference evidence="2 3" key="1">
    <citation type="submission" date="2022-05" db="EMBL/GenBank/DDBJ databases">
        <authorList>
            <consortium name="Genoscope - CEA"/>
            <person name="William W."/>
        </authorList>
    </citation>
    <scope>NUCLEOTIDE SEQUENCE [LARGE SCALE GENOMIC DNA]</scope>
</reference>
<organism evidence="2 3">
    <name type="scientific">Porites evermanni</name>
    <dbReference type="NCBI Taxonomy" id="104178"/>
    <lineage>
        <taxon>Eukaryota</taxon>
        <taxon>Metazoa</taxon>
        <taxon>Cnidaria</taxon>
        <taxon>Anthozoa</taxon>
        <taxon>Hexacorallia</taxon>
        <taxon>Scleractinia</taxon>
        <taxon>Fungiina</taxon>
        <taxon>Poritidae</taxon>
        <taxon>Porites</taxon>
    </lineage>
</organism>
<dbReference type="EMBL" id="CALNXI010001451">
    <property type="protein sequence ID" value="CAH3169384.1"/>
    <property type="molecule type" value="Genomic_DNA"/>
</dbReference>
<feature type="non-terminal residue" evidence="2">
    <location>
        <position position="133"/>
    </location>
</feature>
<evidence type="ECO:0000256" key="1">
    <source>
        <dbReference type="SAM" id="Phobius"/>
    </source>
</evidence>
<name>A0ABN8QV65_9CNID</name>
<feature type="transmembrane region" description="Helical" evidence="1">
    <location>
        <begin position="65"/>
        <end position="85"/>
    </location>
</feature>
<sequence>MPQDQVRQVTLNVDLGYAKSILGICKVLEFIWLLSFCVNIWLALYHGFLCYLSSDASGQLLGFEVLWALLILISASLVGQVANYYGTVATKAAADVKRFYQTMAAGVAFGFFALVVFIVDIVVLIIKIVKARR</sequence>
<accession>A0ABN8QV65</accession>
<feature type="transmembrane region" description="Helical" evidence="1">
    <location>
        <begin position="30"/>
        <end position="53"/>
    </location>
</feature>
<feature type="transmembrane region" description="Helical" evidence="1">
    <location>
        <begin position="105"/>
        <end position="129"/>
    </location>
</feature>